<reference evidence="3" key="1">
    <citation type="submission" date="2016-07" db="EMBL/GenBank/DDBJ databases">
        <title>Sequence Frankia sp. strain CcI1.17.</title>
        <authorList>
            <person name="Ghodhbane-Gtari F."/>
            <person name="Swanson E."/>
            <person name="Gueddou A."/>
            <person name="Morris K."/>
            <person name="Hezbri K."/>
            <person name="Ktari A."/>
            <person name="Nouioui I."/>
            <person name="Abebe-Akele F."/>
            <person name="Simpson S."/>
            <person name="Thomas K."/>
            <person name="Gtari M."/>
            <person name="Tisa L.S."/>
            <person name="Hurst S."/>
        </authorList>
    </citation>
    <scope>NUCLEOTIDE SEQUENCE [LARGE SCALE GENOMIC DNA]</scope>
    <source>
        <strain evidence="3">Cc1.17</strain>
    </source>
</reference>
<protein>
    <submittedName>
        <fullName evidence="2">Uncharacterized protein</fullName>
    </submittedName>
</protein>
<comment type="caution">
    <text evidence="2">The sequence shown here is derived from an EMBL/GenBank/DDBJ whole genome shotgun (WGS) entry which is preliminary data.</text>
</comment>
<dbReference type="SUPFAM" id="SSF117892">
    <property type="entry name" value="Band 7/SPFH domain"/>
    <property type="match status" value="1"/>
</dbReference>
<feature type="region of interest" description="Disordered" evidence="1">
    <location>
        <begin position="280"/>
        <end position="318"/>
    </location>
</feature>
<accession>A0A1S1Q1W2</accession>
<gene>
    <name evidence="2" type="ORF">CC117_31160</name>
</gene>
<organism evidence="2 3">
    <name type="scientific">Parafrankia colletiae</name>
    <dbReference type="NCBI Taxonomy" id="573497"/>
    <lineage>
        <taxon>Bacteria</taxon>
        <taxon>Bacillati</taxon>
        <taxon>Actinomycetota</taxon>
        <taxon>Actinomycetes</taxon>
        <taxon>Frankiales</taxon>
        <taxon>Frankiaceae</taxon>
        <taxon>Parafrankia</taxon>
    </lineage>
</organism>
<dbReference type="EMBL" id="MBLM01000188">
    <property type="protein sequence ID" value="OHV27501.1"/>
    <property type="molecule type" value="Genomic_DNA"/>
</dbReference>
<dbReference type="InterPro" id="IPR036013">
    <property type="entry name" value="Band_7/SPFH_dom_sf"/>
</dbReference>
<evidence type="ECO:0000313" key="3">
    <source>
        <dbReference type="Proteomes" id="UP000179627"/>
    </source>
</evidence>
<evidence type="ECO:0000256" key="1">
    <source>
        <dbReference type="SAM" id="MobiDB-lite"/>
    </source>
</evidence>
<keyword evidence="3" id="KW-1185">Reference proteome</keyword>
<evidence type="ECO:0000313" key="2">
    <source>
        <dbReference type="EMBL" id="OHV27501.1"/>
    </source>
</evidence>
<dbReference type="Proteomes" id="UP000179627">
    <property type="component" value="Unassembled WGS sequence"/>
</dbReference>
<dbReference type="AlphaFoldDB" id="A0A1S1Q1W2"/>
<sequence length="318" mass="35018">MSLAWQPVSFEVECRTFDEIPVAFGATGSFRLRYDLRALAAVARAFGGNHGTMKDHVKACYMGQLRDVVGASTAADIDRNAGHATAEAMRRSVHILSRDGFELSPLVAERVDFSDEWRNEQGQRQVLEARSHRVTRELEIERAVHRERAMFAAMEQEIKAEATAKSNSIIELERIRIAEAHLALNRKKRSDDREHEQAMAVIEAFRLAEMLRTKAGYHEVLIQQQIVERLPEILEAKGKLVPNLRTYIGGSQGKGLVELITGLAAIGPDIMPELRDVINSLSKSGSPDAITGPDPGPATGPRPGDGSQIVPPDDAETP</sequence>
<name>A0A1S1Q1W2_9ACTN</name>
<proteinExistence type="predicted"/>